<reference evidence="10" key="1">
    <citation type="submission" date="2018-05" db="EMBL/GenBank/DDBJ databases">
        <authorList>
            <person name="Lanie J.A."/>
            <person name="Ng W.-L."/>
            <person name="Kazmierczak K.M."/>
            <person name="Andrzejewski T.M."/>
            <person name="Davidsen T.M."/>
            <person name="Wayne K.J."/>
            <person name="Tettelin H."/>
            <person name="Glass J.I."/>
            <person name="Rusch D."/>
            <person name="Podicherti R."/>
            <person name="Tsui H.-C.T."/>
            <person name="Winkler M.E."/>
        </authorList>
    </citation>
    <scope>NUCLEOTIDE SEQUENCE</scope>
</reference>
<dbReference type="GO" id="GO:0005829">
    <property type="term" value="C:cytosol"/>
    <property type="evidence" value="ECO:0007669"/>
    <property type="project" value="TreeGrafter"/>
</dbReference>
<dbReference type="AlphaFoldDB" id="A0A381RLD2"/>
<dbReference type="InterPro" id="IPR036320">
    <property type="entry name" value="Glycosyl_Trfase_fam3_N_dom_sf"/>
</dbReference>
<evidence type="ECO:0000256" key="5">
    <source>
        <dbReference type="ARBA" id="ARBA00022679"/>
    </source>
</evidence>
<dbReference type="PANTHER" id="PTHR43285:SF2">
    <property type="entry name" value="ANTHRANILATE PHOSPHORIBOSYLTRANSFERASE"/>
    <property type="match status" value="1"/>
</dbReference>
<accession>A0A381RLD2</accession>
<dbReference type="GO" id="GO:0004048">
    <property type="term" value="F:anthranilate phosphoribosyltransferase activity"/>
    <property type="evidence" value="ECO:0007669"/>
    <property type="project" value="UniProtKB-EC"/>
</dbReference>
<evidence type="ECO:0000256" key="1">
    <source>
        <dbReference type="ARBA" id="ARBA00004907"/>
    </source>
</evidence>
<evidence type="ECO:0000259" key="8">
    <source>
        <dbReference type="Pfam" id="PF00591"/>
    </source>
</evidence>
<evidence type="ECO:0000259" key="9">
    <source>
        <dbReference type="Pfam" id="PF02885"/>
    </source>
</evidence>
<dbReference type="InterPro" id="IPR005940">
    <property type="entry name" value="Anthranilate_Pribosyl_Tfrase"/>
</dbReference>
<protein>
    <recommendedName>
        <fullName evidence="2">anthranilate phosphoribosyltransferase</fullName>
        <ecNumber evidence="2">2.4.2.18</ecNumber>
    </recommendedName>
</protein>
<feature type="domain" description="Glycosyl transferase family 3 N-terminal" evidence="9">
    <location>
        <begin position="6"/>
        <end position="66"/>
    </location>
</feature>
<gene>
    <name evidence="10" type="ORF">METZ01_LOCUS44622</name>
</gene>
<dbReference type="EMBL" id="UINC01002003">
    <property type="protein sequence ID" value="SUZ91768.1"/>
    <property type="molecule type" value="Genomic_DNA"/>
</dbReference>
<sequence length="337" mass="35562">MSFQKTLHTVVSGENLTEDEMMAAMTQIMEGKVVDSQLAAFLTALQLKHETVPEIVGAARVMRAKAEKVKVNASHIVDTCGTGGDGADTFNISTAVSFVVAGADITVAKHGNRAVSSKSGSADVLKCLGVNIDASLSTVERCIEEVGIGFLFAPLMHKAMKHAAKVRKELGFRTIFNLLGPLTNPAHAHGQVLGVYDSRWVNPLAEVLRDLGSRRALVVHGFDGLDEITLTSETQVSELKNDTVSAFTIDPKEFGYSLCSAQDLKGGSPEENAETIRGILQGASGPKTDIIVLNAAAAIYVGGKAESIERGILVAANSIGSGAANKKLEELCRVSNS</sequence>
<dbReference type="Pfam" id="PF00591">
    <property type="entry name" value="Glycos_transf_3"/>
    <property type="match status" value="1"/>
</dbReference>
<evidence type="ECO:0000256" key="2">
    <source>
        <dbReference type="ARBA" id="ARBA00011948"/>
    </source>
</evidence>
<evidence type="ECO:0000313" key="10">
    <source>
        <dbReference type="EMBL" id="SUZ91768.1"/>
    </source>
</evidence>
<keyword evidence="4" id="KW-0328">Glycosyltransferase</keyword>
<dbReference type="InterPro" id="IPR017459">
    <property type="entry name" value="Glycosyl_Trfase_fam3_N_dom"/>
</dbReference>
<dbReference type="InterPro" id="IPR035902">
    <property type="entry name" value="Nuc_phospho_transferase"/>
</dbReference>
<dbReference type="Gene3D" id="3.40.1030.10">
    <property type="entry name" value="Nucleoside phosphorylase/phosphoribosyltransferase catalytic domain"/>
    <property type="match status" value="1"/>
</dbReference>
<evidence type="ECO:0000256" key="7">
    <source>
        <dbReference type="ARBA" id="ARBA00023141"/>
    </source>
</evidence>
<evidence type="ECO:0000256" key="3">
    <source>
        <dbReference type="ARBA" id="ARBA00022605"/>
    </source>
</evidence>
<evidence type="ECO:0000256" key="6">
    <source>
        <dbReference type="ARBA" id="ARBA00022822"/>
    </source>
</evidence>
<feature type="domain" description="Glycosyl transferase family 3" evidence="8">
    <location>
        <begin position="75"/>
        <end position="324"/>
    </location>
</feature>
<dbReference type="EC" id="2.4.2.18" evidence="2"/>
<keyword evidence="5" id="KW-0808">Transferase</keyword>
<name>A0A381RLD2_9ZZZZ</name>
<dbReference type="InterPro" id="IPR000312">
    <property type="entry name" value="Glycosyl_Trfase_fam3"/>
</dbReference>
<dbReference type="NCBIfam" id="TIGR01245">
    <property type="entry name" value="trpD"/>
    <property type="match status" value="1"/>
</dbReference>
<evidence type="ECO:0000256" key="4">
    <source>
        <dbReference type="ARBA" id="ARBA00022676"/>
    </source>
</evidence>
<dbReference type="HAMAP" id="MF_00211">
    <property type="entry name" value="TrpD"/>
    <property type="match status" value="1"/>
</dbReference>
<proteinExistence type="inferred from homology"/>
<organism evidence="10">
    <name type="scientific">marine metagenome</name>
    <dbReference type="NCBI Taxonomy" id="408172"/>
    <lineage>
        <taxon>unclassified sequences</taxon>
        <taxon>metagenomes</taxon>
        <taxon>ecological metagenomes</taxon>
    </lineage>
</organism>
<dbReference type="Gene3D" id="1.20.970.10">
    <property type="entry name" value="Transferase, Pyrimidine Nucleoside Phosphorylase, Chain C"/>
    <property type="match status" value="1"/>
</dbReference>
<keyword evidence="6" id="KW-0822">Tryptophan biosynthesis</keyword>
<dbReference type="SUPFAM" id="SSF47648">
    <property type="entry name" value="Nucleoside phosphorylase/phosphoribosyltransferase N-terminal domain"/>
    <property type="match status" value="1"/>
</dbReference>
<keyword evidence="3" id="KW-0028">Amino-acid biosynthesis</keyword>
<dbReference type="Pfam" id="PF02885">
    <property type="entry name" value="Glycos_trans_3N"/>
    <property type="match status" value="1"/>
</dbReference>
<dbReference type="GO" id="GO:0000162">
    <property type="term" value="P:L-tryptophan biosynthetic process"/>
    <property type="evidence" value="ECO:0007669"/>
    <property type="project" value="UniProtKB-KW"/>
</dbReference>
<keyword evidence="7" id="KW-0057">Aromatic amino acid biosynthesis</keyword>
<dbReference type="FunFam" id="3.40.1030.10:FF:000002">
    <property type="entry name" value="Anthranilate phosphoribosyltransferase"/>
    <property type="match status" value="1"/>
</dbReference>
<comment type="pathway">
    <text evidence="1">Amino-acid biosynthesis; L-tryptophan biosynthesis; L-tryptophan from chorismate: step 2/5.</text>
</comment>
<dbReference type="PANTHER" id="PTHR43285">
    <property type="entry name" value="ANTHRANILATE PHOSPHORIBOSYLTRANSFERASE"/>
    <property type="match status" value="1"/>
</dbReference>
<dbReference type="SUPFAM" id="SSF52418">
    <property type="entry name" value="Nucleoside phosphorylase/phosphoribosyltransferase catalytic domain"/>
    <property type="match status" value="1"/>
</dbReference>